<dbReference type="AlphaFoldDB" id="A0A2N9IZ98"/>
<evidence type="ECO:0000313" key="1">
    <source>
        <dbReference type="EMBL" id="SPD29391.1"/>
    </source>
</evidence>
<proteinExistence type="predicted"/>
<accession>A0A2N9IZ98</accession>
<gene>
    <name evidence="1" type="ORF">FSB_LOCUS57273</name>
</gene>
<dbReference type="EMBL" id="OIVN01006270">
    <property type="protein sequence ID" value="SPD29391.1"/>
    <property type="molecule type" value="Genomic_DNA"/>
</dbReference>
<reference evidence="1" key="1">
    <citation type="submission" date="2018-02" db="EMBL/GenBank/DDBJ databases">
        <authorList>
            <person name="Cohen D.B."/>
            <person name="Kent A.D."/>
        </authorList>
    </citation>
    <scope>NUCLEOTIDE SEQUENCE</scope>
</reference>
<evidence type="ECO:0008006" key="2">
    <source>
        <dbReference type="Google" id="ProtNLM"/>
    </source>
</evidence>
<protein>
    <recommendedName>
        <fullName evidence="2">Reverse transcriptase zinc-binding domain-containing protein</fullName>
    </recommendedName>
</protein>
<name>A0A2N9IZ98_FAGSY</name>
<sequence length="124" mass="14325">MCKRGGELVSHLLLHCPVPQELWGLVFALFRVSWVMPQDVEDLLACWASRFGQCEARKAWKSIPHCLMWHNWCERNARTFNGEETSVPALKFSFLQSLFEWSTASNLIYSNSMSDMLDICSFCT</sequence>
<organism evidence="1">
    <name type="scientific">Fagus sylvatica</name>
    <name type="common">Beechnut</name>
    <dbReference type="NCBI Taxonomy" id="28930"/>
    <lineage>
        <taxon>Eukaryota</taxon>
        <taxon>Viridiplantae</taxon>
        <taxon>Streptophyta</taxon>
        <taxon>Embryophyta</taxon>
        <taxon>Tracheophyta</taxon>
        <taxon>Spermatophyta</taxon>
        <taxon>Magnoliopsida</taxon>
        <taxon>eudicotyledons</taxon>
        <taxon>Gunneridae</taxon>
        <taxon>Pentapetalae</taxon>
        <taxon>rosids</taxon>
        <taxon>fabids</taxon>
        <taxon>Fagales</taxon>
        <taxon>Fagaceae</taxon>
        <taxon>Fagus</taxon>
    </lineage>
</organism>